<evidence type="ECO:0000313" key="2">
    <source>
        <dbReference type="EMBL" id="MPC52950.1"/>
    </source>
</evidence>
<name>A0A5B7FYT8_PORTR</name>
<reference evidence="2 3" key="1">
    <citation type="submission" date="2019-05" db="EMBL/GenBank/DDBJ databases">
        <title>Another draft genome of Portunus trituberculatus and its Hox gene families provides insights of decapod evolution.</title>
        <authorList>
            <person name="Jeong J.-H."/>
            <person name="Song I."/>
            <person name="Kim S."/>
            <person name="Choi T."/>
            <person name="Kim D."/>
            <person name="Ryu S."/>
            <person name="Kim W."/>
        </authorList>
    </citation>
    <scope>NUCLEOTIDE SEQUENCE [LARGE SCALE GENOMIC DNA]</scope>
    <source>
        <tissue evidence="2">Muscle</tissue>
    </source>
</reference>
<comment type="caution">
    <text evidence="2">The sequence shown here is derived from an EMBL/GenBank/DDBJ whole genome shotgun (WGS) entry which is preliminary data.</text>
</comment>
<dbReference type="AlphaFoldDB" id="A0A5B7FYT8"/>
<protein>
    <submittedName>
        <fullName evidence="2">Uncharacterized protein</fullName>
    </submittedName>
</protein>
<keyword evidence="3" id="KW-1185">Reference proteome</keyword>
<evidence type="ECO:0000313" key="3">
    <source>
        <dbReference type="Proteomes" id="UP000324222"/>
    </source>
</evidence>
<sequence length="117" mass="13565">MTTYLNHEEFVGNPSIQELKEKIVTKDQLKYIAREFDISFTSDIRKDELIMLVLAHLGDDEESAFSQDNPSEDPNLALAVETFKLDALKVKLEIEKEQQQQSQRWLYSKPRDSVSMS</sequence>
<gene>
    <name evidence="2" type="ORF">E2C01_046831</name>
</gene>
<feature type="region of interest" description="Disordered" evidence="1">
    <location>
        <begin position="98"/>
        <end position="117"/>
    </location>
</feature>
<dbReference type="Proteomes" id="UP000324222">
    <property type="component" value="Unassembled WGS sequence"/>
</dbReference>
<proteinExistence type="predicted"/>
<accession>A0A5B7FYT8</accession>
<evidence type="ECO:0000256" key="1">
    <source>
        <dbReference type="SAM" id="MobiDB-lite"/>
    </source>
</evidence>
<dbReference type="EMBL" id="VSRR010011275">
    <property type="protein sequence ID" value="MPC52950.1"/>
    <property type="molecule type" value="Genomic_DNA"/>
</dbReference>
<organism evidence="2 3">
    <name type="scientific">Portunus trituberculatus</name>
    <name type="common">Swimming crab</name>
    <name type="synonym">Neptunus trituberculatus</name>
    <dbReference type="NCBI Taxonomy" id="210409"/>
    <lineage>
        <taxon>Eukaryota</taxon>
        <taxon>Metazoa</taxon>
        <taxon>Ecdysozoa</taxon>
        <taxon>Arthropoda</taxon>
        <taxon>Crustacea</taxon>
        <taxon>Multicrustacea</taxon>
        <taxon>Malacostraca</taxon>
        <taxon>Eumalacostraca</taxon>
        <taxon>Eucarida</taxon>
        <taxon>Decapoda</taxon>
        <taxon>Pleocyemata</taxon>
        <taxon>Brachyura</taxon>
        <taxon>Eubrachyura</taxon>
        <taxon>Portunoidea</taxon>
        <taxon>Portunidae</taxon>
        <taxon>Portuninae</taxon>
        <taxon>Portunus</taxon>
    </lineage>
</organism>